<name>A0A1I3I3B7_9SPIR</name>
<dbReference type="OrthoDB" id="363297at2"/>
<organism evidence="1 2">
    <name type="scientific">Treponema bryantii</name>
    <dbReference type="NCBI Taxonomy" id="163"/>
    <lineage>
        <taxon>Bacteria</taxon>
        <taxon>Pseudomonadati</taxon>
        <taxon>Spirochaetota</taxon>
        <taxon>Spirochaetia</taxon>
        <taxon>Spirochaetales</taxon>
        <taxon>Treponemataceae</taxon>
        <taxon>Treponema</taxon>
    </lineage>
</organism>
<dbReference type="AlphaFoldDB" id="A0A1I3I3B7"/>
<reference evidence="2" key="1">
    <citation type="submission" date="2016-10" db="EMBL/GenBank/DDBJ databases">
        <authorList>
            <person name="Varghese N."/>
            <person name="Submissions S."/>
        </authorList>
    </citation>
    <scope>NUCLEOTIDE SEQUENCE [LARGE SCALE GENOMIC DNA]</scope>
    <source>
        <strain evidence="2">XBD1002</strain>
    </source>
</reference>
<dbReference type="EMBL" id="FORI01000001">
    <property type="protein sequence ID" value="SFI42488.1"/>
    <property type="molecule type" value="Genomic_DNA"/>
</dbReference>
<protein>
    <submittedName>
        <fullName evidence="1">Uncharacterized protein</fullName>
    </submittedName>
</protein>
<keyword evidence="2" id="KW-1185">Reference proteome</keyword>
<proteinExistence type="predicted"/>
<sequence length="66" mass="7511">MNENAFIAALQDINNHPVRFGECTITFTFHDGRLQYYTLTTSERKNVADLNANFKKMECVPNGKTA</sequence>
<gene>
    <name evidence="1" type="ORF">SAMN04487775_101297</name>
</gene>
<evidence type="ECO:0000313" key="2">
    <source>
        <dbReference type="Proteomes" id="UP000182737"/>
    </source>
</evidence>
<dbReference type="RefSeq" id="WP_074929887.1">
    <property type="nucleotide sequence ID" value="NZ_FORI01000001.1"/>
</dbReference>
<dbReference type="Proteomes" id="UP000182737">
    <property type="component" value="Unassembled WGS sequence"/>
</dbReference>
<accession>A0A1I3I3B7</accession>
<evidence type="ECO:0000313" key="1">
    <source>
        <dbReference type="EMBL" id="SFI42488.1"/>
    </source>
</evidence>